<protein>
    <submittedName>
        <fullName evidence="2">Uncharacterized protein</fullName>
    </submittedName>
</protein>
<dbReference type="RefSeq" id="WP_351977695.1">
    <property type="nucleotide sequence ID" value="NZ_JBEPBX010000023.1"/>
</dbReference>
<organism evidence="2 3">
    <name type="scientific">Streptomyces xantholiticus</name>
    <dbReference type="NCBI Taxonomy" id="68285"/>
    <lineage>
        <taxon>Bacteria</taxon>
        <taxon>Bacillati</taxon>
        <taxon>Actinomycetota</taxon>
        <taxon>Actinomycetes</taxon>
        <taxon>Kitasatosporales</taxon>
        <taxon>Streptomycetaceae</taxon>
        <taxon>Streptomyces</taxon>
    </lineage>
</organism>
<name>A0ABV1UZV1_9ACTN</name>
<feature type="transmembrane region" description="Helical" evidence="1">
    <location>
        <begin position="45"/>
        <end position="62"/>
    </location>
</feature>
<evidence type="ECO:0000313" key="3">
    <source>
        <dbReference type="Proteomes" id="UP001445472"/>
    </source>
</evidence>
<evidence type="ECO:0000313" key="2">
    <source>
        <dbReference type="EMBL" id="MER6616319.1"/>
    </source>
</evidence>
<proteinExistence type="predicted"/>
<keyword evidence="3" id="KW-1185">Reference proteome</keyword>
<evidence type="ECO:0000256" key="1">
    <source>
        <dbReference type="SAM" id="Phobius"/>
    </source>
</evidence>
<comment type="caution">
    <text evidence="2">The sequence shown here is derived from an EMBL/GenBank/DDBJ whole genome shotgun (WGS) entry which is preliminary data.</text>
</comment>
<keyword evidence="1" id="KW-0812">Transmembrane</keyword>
<reference evidence="2 3" key="1">
    <citation type="submission" date="2024-06" db="EMBL/GenBank/DDBJ databases">
        <title>The Natural Products Discovery Center: Release of the First 8490 Sequenced Strains for Exploring Actinobacteria Biosynthetic Diversity.</title>
        <authorList>
            <person name="Kalkreuter E."/>
            <person name="Kautsar S.A."/>
            <person name="Yang D."/>
            <person name="Bader C.D."/>
            <person name="Teijaro C.N."/>
            <person name="Fluegel L."/>
            <person name="Davis C.M."/>
            <person name="Simpson J.R."/>
            <person name="Lauterbach L."/>
            <person name="Steele A.D."/>
            <person name="Gui C."/>
            <person name="Meng S."/>
            <person name="Li G."/>
            <person name="Viehrig K."/>
            <person name="Ye F."/>
            <person name="Su P."/>
            <person name="Kiefer A.F."/>
            <person name="Nichols A."/>
            <person name="Cepeda A.J."/>
            <person name="Yan W."/>
            <person name="Fan B."/>
            <person name="Jiang Y."/>
            <person name="Adhikari A."/>
            <person name="Zheng C.-J."/>
            <person name="Schuster L."/>
            <person name="Cowan T.M."/>
            <person name="Smanski M.J."/>
            <person name="Chevrette M.G."/>
            <person name="De Carvalho L.P.S."/>
            <person name="Shen B."/>
        </authorList>
    </citation>
    <scope>NUCLEOTIDE SEQUENCE [LARGE SCALE GENOMIC DNA]</scope>
    <source>
        <strain evidence="2 3">NPDC000837</strain>
    </source>
</reference>
<sequence>MSALIASSFQLASTGCAWPVGLVILGALLVFAGIAATFGEDGAPCGCIATPVGILLIAWVIWGDDTGFCDLN</sequence>
<keyword evidence="1" id="KW-0472">Membrane</keyword>
<dbReference type="Proteomes" id="UP001445472">
    <property type="component" value="Unassembled WGS sequence"/>
</dbReference>
<dbReference type="EMBL" id="JBEPBX010000023">
    <property type="protein sequence ID" value="MER6616319.1"/>
    <property type="molecule type" value="Genomic_DNA"/>
</dbReference>
<feature type="transmembrane region" description="Helical" evidence="1">
    <location>
        <begin position="17"/>
        <end position="38"/>
    </location>
</feature>
<keyword evidence="1" id="KW-1133">Transmembrane helix</keyword>
<gene>
    <name evidence="2" type="ORF">ABT276_23690</name>
</gene>
<accession>A0ABV1UZV1</accession>